<evidence type="ECO:0000256" key="3">
    <source>
        <dbReference type="ARBA" id="ARBA00023163"/>
    </source>
</evidence>
<reference evidence="5 6" key="1">
    <citation type="submission" date="2019-03" db="EMBL/GenBank/DDBJ databases">
        <title>Pragia sp. nov. isolated from the gut tract of Carduelis flavirostris.</title>
        <authorList>
            <person name="Ge Y."/>
        </authorList>
    </citation>
    <scope>NUCLEOTIDE SEQUENCE [LARGE SCALE GENOMIC DNA]</scope>
    <source>
        <strain evidence="5 6">CF-458</strain>
    </source>
</reference>
<evidence type="ECO:0000259" key="4">
    <source>
        <dbReference type="PROSITE" id="PS50932"/>
    </source>
</evidence>
<dbReference type="CDD" id="cd06267">
    <property type="entry name" value="PBP1_LacI_sugar_binding-like"/>
    <property type="match status" value="1"/>
</dbReference>
<keyword evidence="3" id="KW-0804">Transcription</keyword>
<dbReference type="Pfam" id="PF00356">
    <property type="entry name" value="LacI"/>
    <property type="match status" value="1"/>
</dbReference>
<feature type="domain" description="HTH lacI-type" evidence="4">
    <location>
        <begin position="9"/>
        <end position="64"/>
    </location>
</feature>
<dbReference type="InterPro" id="IPR001761">
    <property type="entry name" value="Peripla_BP/Lac1_sug-bd_dom"/>
</dbReference>
<dbReference type="SUPFAM" id="SSF47413">
    <property type="entry name" value="lambda repressor-like DNA-binding domains"/>
    <property type="match status" value="1"/>
</dbReference>
<dbReference type="GO" id="GO:0003700">
    <property type="term" value="F:DNA-binding transcription factor activity"/>
    <property type="evidence" value="ECO:0007669"/>
    <property type="project" value="TreeGrafter"/>
</dbReference>
<keyword evidence="2" id="KW-0238">DNA-binding</keyword>
<dbReference type="PROSITE" id="PS50932">
    <property type="entry name" value="HTH_LACI_2"/>
    <property type="match status" value="1"/>
</dbReference>
<accession>A0A411WQZ4</accession>
<keyword evidence="6" id="KW-1185">Reference proteome</keyword>
<dbReference type="InterPro" id="IPR010982">
    <property type="entry name" value="Lambda_DNA-bd_dom_sf"/>
</dbReference>
<dbReference type="OrthoDB" id="6790885at2"/>
<dbReference type="PANTHER" id="PTHR30146">
    <property type="entry name" value="LACI-RELATED TRANSCRIPTIONAL REPRESSOR"/>
    <property type="match status" value="1"/>
</dbReference>
<gene>
    <name evidence="5" type="ORF">EKN56_05690</name>
</gene>
<dbReference type="Gene3D" id="1.10.260.40">
    <property type="entry name" value="lambda repressor-like DNA-binding domains"/>
    <property type="match status" value="1"/>
</dbReference>
<dbReference type="SMART" id="SM00354">
    <property type="entry name" value="HTH_LACI"/>
    <property type="match status" value="1"/>
</dbReference>
<sequence>MLNQHSRRVTRSDVAREAGTSVAVVSYVINNGPRPVAEATRERVLAAIKKTGYRPNGIARALASGTTRTYGLVVPNISNPFISSMAHALQQEAFTHGQVLLLGDAGDDRQRELELINNLLHRQVDGLLYTSVDRHPYIELIQASGTPFVMLDRVDPALKVSAIRVDEKAAAFQATSHLIEHGYRDIAIICGPREMLNTQDRINGWRDALQQNGLTVNEQWIFSTDYTREGGYQAAELMLQGKLPRALFATNELQALGCLRALSERSISVPDELALVCFNGTVESQFNVPSLTTVRQPVSKMAKAAIEMLKNWNDSPNVQEFAFELQIGESCGCSSQRRVHSTKLKR</sequence>
<dbReference type="GO" id="GO:0000976">
    <property type="term" value="F:transcription cis-regulatory region binding"/>
    <property type="evidence" value="ECO:0007669"/>
    <property type="project" value="TreeGrafter"/>
</dbReference>
<dbReference type="InterPro" id="IPR000843">
    <property type="entry name" value="HTH_LacI"/>
</dbReference>
<evidence type="ECO:0000256" key="1">
    <source>
        <dbReference type="ARBA" id="ARBA00023015"/>
    </source>
</evidence>
<evidence type="ECO:0000313" key="5">
    <source>
        <dbReference type="EMBL" id="QBH98683.1"/>
    </source>
</evidence>
<keyword evidence="1" id="KW-0805">Transcription regulation</keyword>
<dbReference type="EMBL" id="CP034752">
    <property type="protein sequence ID" value="QBH98683.1"/>
    <property type="molecule type" value="Genomic_DNA"/>
</dbReference>
<evidence type="ECO:0000313" key="6">
    <source>
        <dbReference type="Proteomes" id="UP000293154"/>
    </source>
</evidence>
<proteinExistence type="predicted"/>
<dbReference type="SUPFAM" id="SSF53822">
    <property type="entry name" value="Periplasmic binding protein-like I"/>
    <property type="match status" value="1"/>
</dbReference>
<dbReference type="Gene3D" id="3.40.50.2300">
    <property type="match status" value="2"/>
</dbReference>
<dbReference type="Proteomes" id="UP000293154">
    <property type="component" value="Chromosome"/>
</dbReference>
<dbReference type="Pfam" id="PF00532">
    <property type="entry name" value="Peripla_BP_1"/>
    <property type="match status" value="1"/>
</dbReference>
<protein>
    <submittedName>
        <fullName evidence="5">LacI family transcriptional regulator</fullName>
    </submittedName>
</protein>
<name>A0A411WQZ4_9GAMM</name>
<dbReference type="InterPro" id="IPR028082">
    <property type="entry name" value="Peripla_BP_I"/>
</dbReference>
<organism evidence="5 6">
    <name type="scientific">Limnobaculum zhutongyuii</name>
    <dbReference type="NCBI Taxonomy" id="2498113"/>
    <lineage>
        <taxon>Bacteria</taxon>
        <taxon>Pseudomonadati</taxon>
        <taxon>Pseudomonadota</taxon>
        <taxon>Gammaproteobacteria</taxon>
        <taxon>Enterobacterales</taxon>
        <taxon>Budviciaceae</taxon>
        <taxon>Limnobaculum</taxon>
    </lineage>
</organism>
<dbReference type="CDD" id="cd01392">
    <property type="entry name" value="HTH_LacI"/>
    <property type="match status" value="1"/>
</dbReference>
<dbReference type="AlphaFoldDB" id="A0A411WQZ4"/>
<dbReference type="KEGG" id="prag:EKN56_05690"/>
<dbReference type="PANTHER" id="PTHR30146:SF109">
    <property type="entry name" value="HTH-TYPE TRANSCRIPTIONAL REGULATOR GALS"/>
    <property type="match status" value="1"/>
</dbReference>
<evidence type="ECO:0000256" key="2">
    <source>
        <dbReference type="ARBA" id="ARBA00023125"/>
    </source>
</evidence>